<dbReference type="AlphaFoldDB" id="A0A8S3ZD08"/>
<sequence>MKEKALDKATIDAYQEWVQDGIRRDLNSIGLGPGKLPFRSGVFLVICAICCLLVGILLVSLRMRHVYLWDWDAQFLGPFFFILFLLCMASASYMFIMAKRRSNKYRSELYFQPIGDWGVSCIHKSELGLKTAGTNPHKIVKPRSEAYSQSSRGGRRKMQQQSQHSGQDNHGYDKSPLDKPYRPADQRQGPPSGGQRGLPSEGRRGPPPPIDGRRGPPTGGGLGPPPDRRGPPPGRYGPPSDSRHGPPTGGRFQPLRFPPGNRDQRSENG</sequence>
<evidence type="ECO:0000313" key="4">
    <source>
        <dbReference type="Proteomes" id="UP000678393"/>
    </source>
</evidence>
<reference evidence="3" key="1">
    <citation type="submission" date="2021-04" db="EMBL/GenBank/DDBJ databases">
        <authorList>
            <consortium name="Molecular Ecology Group"/>
        </authorList>
    </citation>
    <scope>NUCLEOTIDE SEQUENCE</scope>
</reference>
<keyword evidence="2" id="KW-1133">Transmembrane helix</keyword>
<protein>
    <recommendedName>
        <fullName evidence="5">Transmembrane protein</fullName>
    </recommendedName>
</protein>
<gene>
    <name evidence="3" type="ORF">CUNI_LOCUS11616</name>
</gene>
<evidence type="ECO:0008006" key="5">
    <source>
        <dbReference type="Google" id="ProtNLM"/>
    </source>
</evidence>
<comment type="caution">
    <text evidence="3">The sequence shown here is derived from an EMBL/GenBank/DDBJ whole genome shotgun (WGS) entry which is preliminary data.</text>
</comment>
<evidence type="ECO:0000256" key="2">
    <source>
        <dbReference type="SAM" id="Phobius"/>
    </source>
</evidence>
<feature type="compositionally biased region" description="Basic and acidic residues" evidence="1">
    <location>
        <begin position="170"/>
        <end position="185"/>
    </location>
</feature>
<evidence type="ECO:0000313" key="3">
    <source>
        <dbReference type="EMBL" id="CAG5126058.1"/>
    </source>
</evidence>
<keyword evidence="2" id="KW-0472">Membrane</keyword>
<evidence type="ECO:0000256" key="1">
    <source>
        <dbReference type="SAM" id="MobiDB-lite"/>
    </source>
</evidence>
<keyword evidence="4" id="KW-1185">Reference proteome</keyword>
<name>A0A8S3ZD08_9EUPU</name>
<dbReference type="Proteomes" id="UP000678393">
    <property type="component" value="Unassembled WGS sequence"/>
</dbReference>
<dbReference type="OrthoDB" id="6146242at2759"/>
<feature type="compositionally biased region" description="Polar residues" evidence="1">
    <location>
        <begin position="159"/>
        <end position="168"/>
    </location>
</feature>
<feature type="region of interest" description="Disordered" evidence="1">
    <location>
        <begin position="132"/>
        <end position="269"/>
    </location>
</feature>
<feature type="non-terminal residue" evidence="3">
    <location>
        <position position="1"/>
    </location>
</feature>
<organism evidence="3 4">
    <name type="scientific">Candidula unifasciata</name>
    <dbReference type="NCBI Taxonomy" id="100452"/>
    <lineage>
        <taxon>Eukaryota</taxon>
        <taxon>Metazoa</taxon>
        <taxon>Spiralia</taxon>
        <taxon>Lophotrochozoa</taxon>
        <taxon>Mollusca</taxon>
        <taxon>Gastropoda</taxon>
        <taxon>Heterobranchia</taxon>
        <taxon>Euthyneura</taxon>
        <taxon>Panpulmonata</taxon>
        <taxon>Eupulmonata</taxon>
        <taxon>Stylommatophora</taxon>
        <taxon>Helicina</taxon>
        <taxon>Helicoidea</taxon>
        <taxon>Geomitridae</taxon>
        <taxon>Candidula</taxon>
    </lineage>
</organism>
<keyword evidence="2" id="KW-0812">Transmembrane</keyword>
<feature type="transmembrane region" description="Helical" evidence="2">
    <location>
        <begin position="42"/>
        <end position="63"/>
    </location>
</feature>
<feature type="transmembrane region" description="Helical" evidence="2">
    <location>
        <begin position="75"/>
        <end position="96"/>
    </location>
</feature>
<dbReference type="EMBL" id="CAJHNH020002234">
    <property type="protein sequence ID" value="CAG5126058.1"/>
    <property type="molecule type" value="Genomic_DNA"/>
</dbReference>
<proteinExistence type="predicted"/>
<accession>A0A8S3ZD08</accession>